<comment type="subcellular location">
    <subcellularLocation>
        <location evidence="2">Cytoplasm</location>
    </subcellularLocation>
</comment>
<dbReference type="PROSITE" id="PS51918">
    <property type="entry name" value="RADICAL_SAM"/>
    <property type="match status" value="1"/>
</dbReference>
<dbReference type="InterPro" id="IPR013785">
    <property type="entry name" value="Aldolase_TIM"/>
</dbReference>
<name>A0ABV1FMK1_9BACT</name>
<dbReference type="Proteomes" id="UP001487296">
    <property type="component" value="Unassembled WGS sequence"/>
</dbReference>
<reference evidence="16 17" key="1">
    <citation type="submission" date="2024-04" db="EMBL/GenBank/DDBJ databases">
        <title>Human intestinal bacterial collection.</title>
        <authorList>
            <person name="Pauvert C."/>
            <person name="Hitch T.C.A."/>
            <person name="Clavel T."/>
        </authorList>
    </citation>
    <scope>NUCLEOTIDE SEQUENCE [LARGE SCALE GENOMIC DNA]</scope>
    <source>
        <strain evidence="16 17">CLA-AA-H145</strain>
    </source>
</reference>
<evidence type="ECO:0000256" key="2">
    <source>
        <dbReference type="ARBA" id="ARBA00004496"/>
    </source>
</evidence>
<keyword evidence="7 16" id="KW-0489">Methyltransferase</keyword>
<dbReference type="InterPro" id="IPR007197">
    <property type="entry name" value="rSAM"/>
</dbReference>
<comment type="caution">
    <text evidence="16">The sequence shown here is derived from an EMBL/GenBank/DDBJ whole genome shotgun (WGS) entry which is preliminary data.</text>
</comment>
<keyword evidence="5" id="KW-0963">Cytoplasm</keyword>
<dbReference type="InterPro" id="IPR040072">
    <property type="entry name" value="Methyltransferase_A"/>
</dbReference>
<evidence type="ECO:0000256" key="1">
    <source>
        <dbReference type="ARBA" id="ARBA00001966"/>
    </source>
</evidence>
<keyword evidence="13" id="KW-0411">Iron-sulfur</keyword>
<dbReference type="SFLD" id="SFLDG01062">
    <property type="entry name" value="methyltransferase_(Class_A)"/>
    <property type="match status" value="1"/>
</dbReference>
<evidence type="ECO:0000256" key="5">
    <source>
        <dbReference type="ARBA" id="ARBA00022490"/>
    </source>
</evidence>
<dbReference type="Pfam" id="PF21016">
    <property type="entry name" value="RlmN_N"/>
    <property type="match status" value="1"/>
</dbReference>
<keyword evidence="14" id="KW-1015">Disulfide bond</keyword>
<evidence type="ECO:0000256" key="13">
    <source>
        <dbReference type="ARBA" id="ARBA00023014"/>
    </source>
</evidence>
<evidence type="ECO:0000256" key="3">
    <source>
        <dbReference type="ARBA" id="ARBA00007544"/>
    </source>
</evidence>
<comment type="similarity">
    <text evidence="3">Belongs to the radical SAM superfamily. RlmN family.</text>
</comment>
<evidence type="ECO:0000256" key="9">
    <source>
        <dbReference type="ARBA" id="ARBA00022691"/>
    </source>
</evidence>
<evidence type="ECO:0000256" key="7">
    <source>
        <dbReference type="ARBA" id="ARBA00022603"/>
    </source>
</evidence>
<keyword evidence="11" id="KW-0479">Metal-binding</keyword>
<dbReference type="EMBL" id="JBBNFP010000002">
    <property type="protein sequence ID" value="MEQ2485627.1"/>
    <property type="molecule type" value="Genomic_DNA"/>
</dbReference>
<dbReference type="GO" id="GO:0032259">
    <property type="term" value="P:methylation"/>
    <property type="evidence" value="ECO:0007669"/>
    <property type="project" value="UniProtKB-KW"/>
</dbReference>
<keyword evidence="10" id="KW-0819">tRNA processing</keyword>
<dbReference type="NCBIfam" id="TIGR00048">
    <property type="entry name" value="rRNA_mod_RlmN"/>
    <property type="match status" value="1"/>
</dbReference>
<keyword evidence="12" id="KW-0408">Iron</keyword>
<dbReference type="SUPFAM" id="SSF102114">
    <property type="entry name" value="Radical SAM enzymes"/>
    <property type="match status" value="1"/>
</dbReference>
<comment type="cofactor">
    <cofactor evidence="1">
        <name>[4Fe-4S] cluster</name>
        <dbReference type="ChEBI" id="CHEBI:49883"/>
    </cofactor>
</comment>
<evidence type="ECO:0000256" key="12">
    <source>
        <dbReference type="ARBA" id="ARBA00023004"/>
    </source>
</evidence>
<dbReference type="InterPro" id="IPR027492">
    <property type="entry name" value="RNA_MTrfase_RlmN"/>
</dbReference>
<evidence type="ECO:0000256" key="11">
    <source>
        <dbReference type="ARBA" id="ARBA00022723"/>
    </source>
</evidence>
<dbReference type="EC" id="2.1.1.192" evidence="16"/>
<dbReference type="PANTHER" id="PTHR30544:SF5">
    <property type="entry name" value="RADICAL SAM CORE DOMAIN-CONTAINING PROTEIN"/>
    <property type="match status" value="1"/>
</dbReference>
<evidence type="ECO:0000256" key="8">
    <source>
        <dbReference type="ARBA" id="ARBA00022679"/>
    </source>
</evidence>
<sequence>MKKKSLLGMTLAELKDVATSLGMPAFTGGQMAKWIYGNHVRTIDEMTNISKANRARLAESYEVGCTAPIDAQHSKDGTIKYLFPVQTTRPDDSQPVKFVETVYIPDDDRATLCVSCEVGCKMNCLFCQTGKQGFEGYLTAADILNQIYSLPEVDKLTNVVYMGQGEPMDNLDNVLRSTEILTADYGWAWSPKRITVSSVGIKDKLKRFIEESDCHVAISLHAPNHELRAELMPAEKGMPIEDIVELLRNYDFAHQRRLSFEYIVFGGVNDTPAHARQIVKLLKGLDCRINLIRFHQIPDVPLHGTDERKMEELRDYLTAHGIFTTIRASRGQDIFAACGLLSTSKKIGAIRHKEER</sequence>
<evidence type="ECO:0000313" key="17">
    <source>
        <dbReference type="Proteomes" id="UP001487296"/>
    </source>
</evidence>
<proteinExistence type="inferred from homology"/>
<dbReference type="PANTHER" id="PTHR30544">
    <property type="entry name" value="23S RRNA METHYLTRANSFERASE"/>
    <property type="match status" value="1"/>
</dbReference>
<keyword evidence="4" id="KW-0004">4Fe-4S</keyword>
<evidence type="ECO:0000256" key="14">
    <source>
        <dbReference type="ARBA" id="ARBA00023157"/>
    </source>
</evidence>
<dbReference type="InterPro" id="IPR058240">
    <property type="entry name" value="rSAM_sf"/>
</dbReference>
<keyword evidence="17" id="KW-1185">Reference proteome</keyword>
<accession>A0ABV1FMK1</accession>
<dbReference type="SFLD" id="SFLDF00275">
    <property type="entry name" value="adenosine_C2_methyltransferase"/>
    <property type="match status" value="1"/>
</dbReference>
<keyword evidence="6" id="KW-0698">rRNA processing</keyword>
<dbReference type="Gene3D" id="1.10.150.530">
    <property type="match status" value="1"/>
</dbReference>
<evidence type="ECO:0000256" key="4">
    <source>
        <dbReference type="ARBA" id="ARBA00022485"/>
    </source>
</evidence>
<protein>
    <submittedName>
        <fullName evidence="16">23S rRNA (Adenine(2503)-C(2))-methyltransferase RlmN</fullName>
        <ecNumber evidence="16">2.1.1.192</ecNumber>
    </submittedName>
</protein>
<dbReference type="GO" id="GO:0008168">
    <property type="term" value="F:methyltransferase activity"/>
    <property type="evidence" value="ECO:0007669"/>
    <property type="project" value="UniProtKB-KW"/>
</dbReference>
<evidence type="ECO:0000256" key="10">
    <source>
        <dbReference type="ARBA" id="ARBA00022694"/>
    </source>
</evidence>
<feature type="domain" description="Radical SAM core" evidence="15">
    <location>
        <begin position="106"/>
        <end position="333"/>
    </location>
</feature>
<dbReference type="Gene3D" id="3.20.20.70">
    <property type="entry name" value="Aldolase class I"/>
    <property type="match status" value="1"/>
</dbReference>
<dbReference type="Pfam" id="PF04055">
    <property type="entry name" value="Radical_SAM"/>
    <property type="match status" value="1"/>
</dbReference>
<dbReference type="SFLD" id="SFLDS00029">
    <property type="entry name" value="Radical_SAM"/>
    <property type="match status" value="1"/>
</dbReference>
<evidence type="ECO:0000259" key="15">
    <source>
        <dbReference type="PROSITE" id="PS51918"/>
    </source>
</evidence>
<evidence type="ECO:0000313" key="16">
    <source>
        <dbReference type="EMBL" id="MEQ2485627.1"/>
    </source>
</evidence>
<keyword evidence="8 16" id="KW-0808">Transferase</keyword>
<gene>
    <name evidence="16" type="primary">rlmN</name>
    <name evidence="16" type="ORF">AAAT34_01000</name>
</gene>
<evidence type="ECO:0000256" key="6">
    <source>
        <dbReference type="ARBA" id="ARBA00022552"/>
    </source>
</evidence>
<dbReference type="InterPro" id="IPR048641">
    <property type="entry name" value="RlmN_N"/>
</dbReference>
<dbReference type="PIRSF" id="PIRSF006004">
    <property type="entry name" value="CHP00048"/>
    <property type="match status" value="1"/>
</dbReference>
<dbReference type="InterPro" id="IPR004383">
    <property type="entry name" value="rRNA_lsu_MTrfase_RlmN/Cfr"/>
</dbReference>
<organism evidence="16 17">
    <name type="scientific">Hallella faecis</name>
    <dbReference type="NCBI Taxonomy" id="2841596"/>
    <lineage>
        <taxon>Bacteria</taxon>
        <taxon>Pseudomonadati</taxon>
        <taxon>Bacteroidota</taxon>
        <taxon>Bacteroidia</taxon>
        <taxon>Bacteroidales</taxon>
        <taxon>Prevotellaceae</taxon>
        <taxon>Hallella</taxon>
    </lineage>
</organism>
<keyword evidence="9" id="KW-0949">S-adenosyl-L-methionine</keyword>
<dbReference type="RefSeq" id="WP_215758573.1">
    <property type="nucleotide sequence ID" value="NZ_JAHKBE010000001.1"/>
</dbReference>